<dbReference type="GO" id="GO:0000932">
    <property type="term" value="C:P-body"/>
    <property type="evidence" value="ECO:0007669"/>
    <property type="project" value="TreeGrafter"/>
</dbReference>
<feature type="domain" description="Enhancer of mRNA-decapping protein 4 WD40 repeat region" evidence="7">
    <location>
        <begin position="364"/>
        <end position="394"/>
    </location>
</feature>
<organism evidence="8 9">
    <name type="scientific">Parnassius mnemosyne</name>
    <name type="common">clouded apollo</name>
    <dbReference type="NCBI Taxonomy" id="213953"/>
    <lineage>
        <taxon>Eukaryota</taxon>
        <taxon>Metazoa</taxon>
        <taxon>Ecdysozoa</taxon>
        <taxon>Arthropoda</taxon>
        <taxon>Hexapoda</taxon>
        <taxon>Insecta</taxon>
        <taxon>Pterygota</taxon>
        <taxon>Neoptera</taxon>
        <taxon>Endopterygota</taxon>
        <taxon>Lepidoptera</taxon>
        <taxon>Glossata</taxon>
        <taxon>Ditrysia</taxon>
        <taxon>Papilionoidea</taxon>
        <taxon>Papilionidae</taxon>
        <taxon>Parnassiinae</taxon>
        <taxon>Parnassini</taxon>
        <taxon>Parnassius</taxon>
        <taxon>Driopa</taxon>
    </lineage>
</organism>
<feature type="repeat" description="WD" evidence="5">
    <location>
        <begin position="361"/>
        <end position="396"/>
    </location>
</feature>
<evidence type="ECO:0000256" key="3">
    <source>
        <dbReference type="ARBA" id="ARBA00022574"/>
    </source>
</evidence>
<evidence type="ECO:0000256" key="1">
    <source>
        <dbReference type="ARBA" id="ARBA00004496"/>
    </source>
</evidence>
<accession>A0AAV1M995</accession>
<feature type="domain" description="Enhancer of mRNA-decapping protein 4 WD40 repeat region" evidence="7">
    <location>
        <begin position="47"/>
        <end position="272"/>
    </location>
</feature>
<dbReference type="InterPro" id="IPR045152">
    <property type="entry name" value="EDC4-like"/>
</dbReference>
<dbReference type="InterPro" id="IPR011047">
    <property type="entry name" value="Quinoprotein_ADH-like_sf"/>
</dbReference>
<dbReference type="InterPro" id="IPR032401">
    <property type="entry name" value="EDC4_WD40"/>
</dbReference>
<keyword evidence="2" id="KW-0963">Cytoplasm</keyword>
<dbReference type="InterPro" id="IPR015943">
    <property type="entry name" value="WD40/YVTN_repeat-like_dom_sf"/>
</dbReference>
<dbReference type="PANTHER" id="PTHR15598">
    <property type="entry name" value="ENHANCER OF MRNA-DECAPPING PROTEIN 4"/>
    <property type="match status" value="1"/>
</dbReference>
<proteinExistence type="predicted"/>
<keyword evidence="9" id="KW-1185">Reference proteome</keyword>
<evidence type="ECO:0000256" key="6">
    <source>
        <dbReference type="SAM" id="MobiDB-lite"/>
    </source>
</evidence>
<keyword evidence="3 5" id="KW-0853">WD repeat</keyword>
<feature type="repeat" description="WD" evidence="5">
    <location>
        <begin position="483"/>
        <end position="518"/>
    </location>
</feature>
<feature type="compositionally biased region" description="Pro residues" evidence="6">
    <location>
        <begin position="288"/>
        <end position="304"/>
    </location>
</feature>
<dbReference type="Gene3D" id="2.130.10.10">
    <property type="entry name" value="YVTN repeat-like/Quinoprotein amine dehydrogenase"/>
    <property type="match status" value="3"/>
</dbReference>
<dbReference type="Proteomes" id="UP001314205">
    <property type="component" value="Unassembled WGS sequence"/>
</dbReference>
<dbReference type="PROSITE" id="PS50082">
    <property type="entry name" value="WD_REPEATS_2"/>
    <property type="match status" value="3"/>
</dbReference>
<evidence type="ECO:0000256" key="4">
    <source>
        <dbReference type="ARBA" id="ARBA00022737"/>
    </source>
</evidence>
<evidence type="ECO:0000256" key="2">
    <source>
        <dbReference type="ARBA" id="ARBA00022490"/>
    </source>
</evidence>
<dbReference type="InterPro" id="IPR001680">
    <property type="entry name" value="WD40_rpt"/>
</dbReference>
<evidence type="ECO:0000256" key="5">
    <source>
        <dbReference type="PROSITE-ProRule" id="PRU00221"/>
    </source>
</evidence>
<dbReference type="SUPFAM" id="SSF50998">
    <property type="entry name" value="Quinoprotein alcohol dehydrogenase-like"/>
    <property type="match status" value="1"/>
</dbReference>
<dbReference type="PANTHER" id="PTHR15598:SF5">
    <property type="entry name" value="ENHANCER OF MRNA-DECAPPING PROTEIN 4"/>
    <property type="match status" value="1"/>
</dbReference>
<feature type="region of interest" description="Disordered" evidence="6">
    <location>
        <begin position="403"/>
        <end position="430"/>
    </location>
</feature>
<feature type="compositionally biased region" description="Pro residues" evidence="6">
    <location>
        <begin position="410"/>
        <end position="426"/>
    </location>
</feature>
<feature type="region of interest" description="Disordered" evidence="6">
    <location>
        <begin position="281"/>
        <end position="307"/>
    </location>
</feature>
<protein>
    <recommendedName>
        <fullName evidence="7">Enhancer of mRNA-decapping protein 4 WD40 repeat region domain-containing protein</fullName>
    </recommendedName>
</protein>
<dbReference type="SMART" id="SM00320">
    <property type="entry name" value="WD40"/>
    <property type="match status" value="3"/>
</dbReference>
<keyword evidence="4" id="KW-0677">Repeat</keyword>
<feature type="domain" description="Enhancer of mRNA-decapping protein 4 WD40 repeat region" evidence="7">
    <location>
        <begin position="486"/>
        <end position="516"/>
    </location>
</feature>
<feature type="repeat" description="WD" evidence="5">
    <location>
        <begin position="239"/>
        <end position="274"/>
    </location>
</feature>
<evidence type="ECO:0000259" key="7">
    <source>
        <dbReference type="Pfam" id="PF16529"/>
    </source>
</evidence>
<reference evidence="8 9" key="1">
    <citation type="submission" date="2023-11" db="EMBL/GenBank/DDBJ databases">
        <authorList>
            <person name="Hedman E."/>
            <person name="Englund M."/>
            <person name="Stromberg M."/>
            <person name="Nyberg Akerstrom W."/>
            <person name="Nylinder S."/>
            <person name="Jareborg N."/>
            <person name="Kallberg Y."/>
            <person name="Kronander E."/>
        </authorList>
    </citation>
    <scope>NUCLEOTIDE SEQUENCE [LARGE SCALE GENOMIC DNA]</scope>
</reference>
<feature type="compositionally biased region" description="Pro residues" evidence="6">
    <location>
        <begin position="532"/>
        <end position="548"/>
    </location>
</feature>
<dbReference type="AlphaFoldDB" id="A0AAV1M995"/>
<dbReference type="Pfam" id="PF16529">
    <property type="entry name" value="Ge1_WD40"/>
    <property type="match status" value="3"/>
</dbReference>
<dbReference type="GO" id="GO:0031087">
    <property type="term" value="P:deadenylation-independent decapping of nuclear-transcribed mRNA"/>
    <property type="evidence" value="ECO:0007669"/>
    <property type="project" value="InterPro"/>
</dbReference>
<gene>
    <name evidence="8" type="ORF">PARMNEM_LOCUS21932</name>
</gene>
<dbReference type="EMBL" id="CAVLGL010000148">
    <property type="protein sequence ID" value="CAK1603588.1"/>
    <property type="molecule type" value="Genomic_DNA"/>
</dbReference>
<comment type="caution">
    <text evidence="8">The sequence shown here is derived from an EMBL/GenBank/DDBJ whole genome shotgun (WGS) entry which is preliminary data.</text>
</comment>
<name>A0AAV1M995_9NEOP</name>
<evidence type="ECO:0000313" key="9">
    <source>
        <dbReference type="Proteomes" id="UP001314205"/>
    </source>
</evidence>
<sequence>MQPTTMLPKLSDTTQTISFSEGDGVCSSEVYASDVIVTTNAGSHNHGSSKVKLKNLVDYNWEPKFYPGQLLAVHISGKYLAYSIKAPNPANPGTWNGMVRVVYNPEPGTDRRTLIKGMKGEVQDLAFAHIQNQVVLACIDELGNFYVHEIESTENGLNVKLVLEVREDTGIDGTTHRVVWCPYIPDEDDDAPDDDVARLLLTTHGNVARMWNVRAVCAGAGGGAVGAAGALAGRGARAAGEHAAPVLAAAFSPDGTALATAAADGYVMFFQVRTLWRPRGASTRRPCWRPPSRPTAPRSPPPPRTATSCSSRYVLCGALAARARGARAGGRLLARRHRARHRRRGRLRHVLPGTYSVAPSRREHAAPVLAAAFSPDGTALATAAADGYVMFFQVRTLWRPRGASTRRPCWRPPSRPTAPRSPPPPRTATSCSSRYVLCGALAARARGARAGGRLLARRHRARHRRRGRLRHVLPGTYSVAPSRREHAAPVLAAAFSPDGTALATAAADGYVMFFQVRTLWRPRGASTRRPCWRPPSRPTAPRSPPPPRTATSCSSRYVLCGALAARARGARAGGRF</sequence>
<evidence type="ECO:0000313" key="8">
    <source>
        <dbReference type="EMBL" id="CAK1603588.1"/>
    </source>
</evidence>
<feature type="region of interest" description="Disordered" evidence="6">
    <location>
        <begin position="525"/>
        <end position="552"/>
    </location>
</feature>
<comment type="subcellular location">
    <subcellularLocation>
        <location evidence="1">Cytoplasm</location>
    </subcellularLocation>
</comment>